<accession>A0A6J1HG78</accession>
<name>A0A6J1HG78_CUCMO</name>
<evidence type="ECO:0000256" key="1">
    <source>
        <dbReference type="ARBA" id="ARBA00023242"/>
    </source>
</evidence>
<dbReference type="KEGG" id="cmos:111462703"/>
<evidence type="ECO:0000313" key="3">
    <source>
        <dbReference type="RefSeq" id="XP_022962169.1"/>
    </source>
</evidence>
<dbReference type="RefSeq" id="XP_022962169.1">
    <property type="nucleotide sequence ID" value="XM_023106401.1"/>
</dbReference>
<dbReference type="Gene3D" id="1.10.246.20">
    <property type="entry name" value="Coactivator CBP, KIX domain"/>
    <property type="match status" value="1"/>
</dbReference>
<evidence type="ECO:0000313" key="2">
    <source>
        <dbReference type="Proteomes" id="UP000504609"/>
    </source>
</evidence>
<sequence>MPRPGPRPYECVRRAWHSDRHQPIRGSLIQEIFRVVHEIHNSSTKKNKEWQEILPVVVLKTEEILYSKATNEAEYMDFSTLRDRLMDAINTIIRLDESTETGDFLHPCIEAALNLGCTPRKASRSQRNNISTNYLSFRNQDSPALSPPPMTVRNSPCVPYFWSLAKPVANDLGHSGFRCQCLLPPAHTSTSPKFPALLTPYGLMENALPSSKFSVYPLYYGNGVRERQHSGIEITPISTPVMEKTSASGSPCDDKCDLALRLGPLAASSSRSYGNKTPLRVLGSGSSSDDCSPVMERKVPLIPMVNSYGLSEHNTFGRNLEDECFDAETRMRKRKADCSHSLNWLPKLPSSRFIG</sequence>
<protein>
    <submittedName>
        <fullName evidence="3">Uncharacterized protein LOC111462703</fullName>
    </submittedName>
</protein>
<dbReference type="GeneID" id="111462703"/>
<organism evidence="2 3">
    <name type="scientific">Cucurbita moschata</name>
    <name type="common">Winter crookneck squash</name>
    <name type="synonym">Cucurbita pepo var. moschata</name>
    <dbReference type="NCBI Taxonomy" id="3662"/>
    <lineage>
        <taxon>Eukaryota</taxon>
        <taxon>Viridiplantae</taxon>
        <taxon>Streptophyta</taxon>
        <taxon>Embryophyta</taxon>
        <taxon>Tracheophyta</taxon>
        <taxon>Spermatophyta</taxon>
        <taxon>Magnoliopsida</taxon>
        <taxon>eudicotyledons</taxon>
        <taxon>Gunneridae</taxon>
        <taxon>Pentapetalae</taxon>
        <taxon>rosids</taxon>
        <taxon>fabids</taxon>
        <taxon>Cucurbitales</taxon>
        <taxon>Cucurbitaceae</taxon>
        <taxon>Cucurbiteae</taxon>
        <taxon>Cucurbita</taxon>
    </lineage>
</organism>
<dbReference type="GO" id="GO:0006355">
    <property type="term" value="P:regulation of DNA-templated transcription"/>
    <property type="evidence" value="ECO:0007669"/>
    <property type="project" value="InterPro"/>
</dbReference>
<dbReference type="PANTHER" id="PTHR35300">
    <property type="entry name" value="COACTIVATOR CBP, KIX DOMAIN-CONTAINING PROTEIN-RELATED"/>
    <property type="match status" value="1"/>
</dbReference>
<keyword evidence="1" id="KW-0539">Nucleus</keyword>
<dbReference type="GO" id="GO:0003712">
    <property type="term" value="F:transcription coregulator activity"/>
    <property type="evidence" value="ECO:0007669"/>
    <property type="project" value="InterPro"/>
</dbReference>
<dbReference type="Proteomes" id="UP000504609">
    <property type="component" value="Unplaced"/>
</dbReference>
<proteinExistence type="predicted"/>
<keyword evidence="2" id="KW-1185">Reference proteome</keyword>
<dbReference type="PANTHER" id="PTHR35300:SF5">
    <property type="entry name" value="HISTONE ACETYLTRANSFERASE"/>
    <property type="match status" value="1"/>
</dbReference>
<gene>
    <name evidence="3" type="primary">LOC111462703</name>
</gene>
<reference evidence="3" key="1">
    <citation type="submission" date="2025-08" db="UniProtKB">
        <authorList>
            <consortium name="RefSeq"/>
        </authorList>
    </citation>
    <scope>IDENTIFICATION</scope>
    <source>
        <tissue evidence="3">Young leaves</tissue>
    </source>
</reference>
<dbReference type="AlphaFoldDB" id="A0A6J1HG78"/>
<dbReference type="InterPro" id="IPR036529">
    <property type="entry name" value="KIX_dom_sf"/>
</dbReference>